<dbReference type="InterPro" id="IPR025189">
    <property type="entry name" value="DUF4121"/>
</dbReference>
<accession>A0A6N2YPA9</accession>
<sequence length="272" mass="31769">MLQKAKNKYSIETLKERNVSYDHEHGLTQEDVDMANRYVELIERTRSEMTPQVGDRLVYVSRHGDHYPYALIDDERNGSLSVCEQPYVPFVCPAAGSIRLSVSGGAFHSIDPKELKFVKWTEGSFKDWGHCGACGNGTVSFTANVPLWSYHEPGPLYGDFTTETYRRFYLHKRKESEEGNLYQDYDAAFQDESGFQQFLEDYEGTVFQGNWENQIVVWCFHREYVFLPLSEWEKIDAPAVKRRLNFHPEQVKIVKDMEQHITYFHRIKPQNS</sequence>
<proteinExistence type="predicted"/>
<protein>
    <recommendedName>
        <fullName evidence="2">DUF4121 family protein</fullName>
    </recommendedName>
</protein>
<evidence type="ECO:0008006" key="2">
    <source>
        <dbReference type="Google" id="ProtNLM"/>
    </source>
</evidence>
<dbReference type="AlphaFoldDB" id="A0A6N2YPA9"/>
<reference evidence="1" key="1">
    <citation type="submission" date="2019-11" db="EMBL/GenBank/DDBJ databases">
        <authorList>
            <person name="Feng L."/>
        </authorList>
    </citation>
    <scope>NUCLEOTIDE SEQUENCE</scope>
    <source>
        <strain evidence="1">PclaraLFYP37</strain>
    </source>
</reference>
<name>A0A6N2YPA9_9BACT</name>
<dbReference type="RefSeq" id="WP_412441730.1">
    <property type="nucleotide sequence ID" value="NZ_CACRUT010000004.1"/>
</dbReference>
<dbReference type="EMBL" id="CACRUT010000004">
    <property type="protein sequence ID" value="VYT68063.1"/>
    <property type="molecule type" value="Genomic_DNA"/>
</dbReference>
<organism evidence="1">
    <name type="scientific">Paraprevotella clara</name>
    <dbReference type="NCBI Taxonomy" id="454154"/>
    <lineage>
        <taxon>Bacteria</taxon>
        <taxon>Pseudomonadati</taxon>
        <taxon>Bacteroidota</taxon>
        <taxon>Bacteroidia</taxon>
        <taxon>Bacteroidales</taxon>
        <taxon>Prevotellaceae</taxon>
        <taxon>Paraprevotella</taxon>
    </lineage>
</organism>
<evidence type="ECO:0000313" key="1">
    <source>
        <dbReference type="EMBL" id="VYT68063.1"/>
    </source>
</evidence>
<gene>
    <name evidence="1" type="ORF">PCLFYP37_00845</name>
</gene>
<dbReference type="Pfam" id="PF13497">
    <property type="entry name" value="DUF4121"/>
    <property type="match status" value="1"/>
</dbReference>